<dbReference type="InterPro" id="IPR002885">
    <property type="entry name" value="PPR_rpt"/>
</dbReference>
<protein>
    <submittedName>
        <fullName evidence="3">Pentatricopeptide repeat-containing protein</fullName>
    </submittedName>
</protein>
<feature type="repeat" description="PPR" evidence="2">
    <location>
        <begin position="79"/>
        <end position="113"/>
    </location>
</feature>
<organism evidence="3">
    <name type="scientific">Sesamum latifolium</name>
    <dbReference type="NCBI Taxonomy" id="2727402"/>
    <lineage>
        <taxon>Eukaryota</taxon>
        <taxon>Viridiplantae</taxon>
        <taxon>Streptophyta</taxon>
        <taxon>Embryophyta</taxon>
        <taxon>Tracheophyta</taxon>
        <taxon>Spermatophyta</taxon>
        <taxon>Magnoliopsida</taxon>
        <taxon>eudicotyledons</taxon>
        <taxon>Gunneridae</taxon>
        <taxon>Pentapetalae</taxon>
        <taxon>asterids</taxon>
        <taxon>lamiids</taxon>
        <taxon>Lamiales</taxon>
        <taxon>Pedaliaceae</taxon>
        <taxon>Sesamum</taxon>
    </lineage>
</organism>
<feature type="repeat" description="PPR" evidence="2">
    <location>
        <begin position="221"/>
        <end position="255"/>
    </location>
</feature>
<name>A0AAW2TRT9_9LAMI</name>
<dbReference type="Gene3D" id="1.25.40.10">
    <property type="entry name" value="Tetratricopeptide repeat domain"/>
    <property type="match status" value="3"/>
</dbReference>
<feature type="repeat" description="PPR" evidence="2">
    <location>
        <begin position="44"/>
        <end position="78"/>
    </location>
</feature>
<comment type="caution">
    <text evidence="3">The sequence shown here is derived from an EMBL/GenBank/DDBJ whole genome shotgun (WGS) entry which is preliminary data.</text>
</comment>
<proteinExistence type="predicted"/>
<feature type="repeat" description="PPR" evidence="2">
    <location>
        <begin position="149"/>
        <end position="183"/>
    </location>
</feature>
<gene>
    <name evidence="3" type="ORF">Slati_4072400</name>
</gene>
<feature type="repeat" description="PPR" evidence="2">
    <location>
        <begin position="9"/>
        <end position="43"/>
    </location>
</feature>
<dbReference type="InterPro" id="IPR011990">
    <property type="entry name" value="TPR-like_helical_dom_sf"/>
</dbReference>
<dbReference type="Pfam" id="PF12854">
    <property type="entry name" value="PPR_1"/>
    <property type="match status" value="1"/>
</dbReference>
<evidence type="ECO:0000256" key="1">
    <source>
        <dbReference type="ARBA" id="ARBA00022737"/>
    </source>
</evidence>
<dbReference type="Pfam" id="PF13041">
    <property type="entry name" value="PPR_2"/>
    <property type="match status" value="3"/>
</dbReference>
<dbReference type="PANTHER" id="PTHR47932">
    <property type="entry name" value="ATPASE EXPRESSION PROTEIN 3"/>
    <property type="match status" value="1"/>
</dbReference>
<feature type="repeat" description="PPR" evidence="2">
    <location>
        <begin position="184"/>
        <end position="218"/>
    </location>
</feature>
<evidence type="ECO:0000313" key="3">
    <source>
        <dbReference type="EMBL" id="KAL0407585.1"/>
    </source>
</evidence>
<dbReference type="EMBL" id="JACGWN010000014">
    <property type="protein sequence ID" value="KAL0407585.1"/>
    <property type="molecule type" value="Genomic_DNA"/>
</dbReference>
<keyword evidence="1" id="KW-0677">Repeat</keyword>
<reference evidence="3" key="1">
    <citation type="submission" date="2020-06" db="EMBL/GenBank/DDBJ databases">
        <authorList>
            <person name="Li T."/>
            <person name="Hu X."/>
            <person name="Zhang T."/>
            <person name="Song X."/>
            <person name="Zhang H."/>
            <person name="Dai N."/>
            <person name="Sheng W."/>
            <person name="Hou X."/>
            <person name="Wei L."/>
        </authorList>
    </citation>
    <scope>NUCLEOTIDE SEQUENCE</scope>
    <source>
        <strain evidence="3">KEN1</strain>
        <tissue evidence="3">Leaf</tissue>
    </source>
</reference>
<dbReference type="PROSITE" id="PS51375">
    <property type="entry name" value="PPR"/>
    <property type="match status" value="7"/>
</dbReference>
<sequence length="427" mass="47797">MLSNKLIPNDVTYGTIISGLVKQGRAVDGVHVLMALEERGFRANEYGYSALISGLFREGKSEEALKLWGKMIEKGCKPNTVVYSALIDGLCREGKPYEAEEFLFQMINVGYKANAFTYSSLIRGFFQVGKSDKAILIWKEMAEKDCKDNEVCYSVLIHGLCKDGKLKDALMIWKHVLAKGLTPDTVAYSSMIHGLCNAGSIEQGLDLFNEMLCKASNSRPDVITFNILINALCRQNRISHAIDLLNSMLDLGCDPDSVTCKIFLKTLKEKVDPPQDGREFLDELVLRLYKQQRIVGASKIIEVMLQSFLHPKVSTWEKVVREICKPKKILAFYFWSTESWASLLAANFLEKVEILIGVVPPTLDFFQDGKKASEVIGADVQVEGYHGSTHVSIPRLLNTLPSEKALRTSHLLHTSVLLQPIYGRRIA</sequence>
<reference evidence="3" key="2">
    <citation type="journal article" date="2024" name="Plant">
        <title>Genomic evolution and insights into agronomic trait innovations of Sesamum species.</title>
        <authorList>
            <person name="Miao H."/>
            <person name="Wang L."/>
            <person name="Qu L."/>
            <person name="Liu H."/>
            <person name="Sun Y."/>
            <person name="Le M."/>
            <person name="Wang Q."/>
            <person name="Wei S."/>
            <person name="Zheng Y."/>
            <person name="Lin W."/>
            <person name="Duan Y."/>
            <person name="Cao H."/>
            <person name="Xiong S."/>
            <person name="Wang X."/>
            <person name="Wei L."/>
            <person name="Li C."/>
            <person name="Ma Q."/>
            <person name="Ju M."/>
            <person name="Zhao R."/>
            <person name="Li G."/>
            <person name="Mu C."/>
            <person name="Tian Q."/>
            <person name="Mei H."/>
            <person name="Zhang T."/>
            <person name="Gao T."/>
            <person name="Zhang H."/>
        </authorList>
    </citation>
    <scope>NUCLEOTIDE SEQUENCE</scope>
    <source>
        <strain evidence="3">KEN1</strain>
    </source>
</reference>
<evidence type="ECO:0000256" key="2">
    <source>
        <dbReference type="PROSITE-ProRule" id="PRU00708"/>
    </source>
</evidence>
<dbReference type="SUPFAM" id="SSF81901">
    <property type="entry name" value="HCP-like"/>
    <property type="match status" value="1"/>
</dbReference>
<dbReference type="AlphaFoldDB" id="A0AAW2TRT9"/>
<dbReference type="PANTHER" id="PTHR47932:SF63">
    <property type="entry name" value="OS08G0290000 PROTEIN"/>
    <property type="match status" value="1"/>
</dbReference>
<dbReference type="GO" id="GO:0003729">
    <property type="term" value="F:mRNA binding"/>
    <property type="evidence" value="ECO:0007669"/>
    <property type="project" value="TreeGrafter"/>
</dbReference>
<dbReference type="Pfam" id="PF01535">
    <property type="entry name" value="PPR"/>
    <property type="match status" value="1"/>
</dbReference>
<dbReference type="NCBIfam" id="TIGR00756">
    <property type="entry name" value="PPR"/>
    <property type="match status" value="7"/>
</dbReference>
<feature type="repeat" description="PPR" evidence="2">
    <location>
        <begin position="114"/>
        <end position="148"/>
    </location>
</feature>
<accession>A0AAW2TRT9</accession>